<evidence type="ECO:0000256" key="1">
    <source>
        <dbReference type="SAM" id="Phobius"/>
    </source>
</evidence>
<reference evidence="3" key="1">
    <citation type="submission" date="2020-02" db="EMBL/GenBank/DDBJ databases">
        <title>Streptomyces sp. ASO4wet.</title>
        <authorList>
            <person name="Risdian C."/>
            <person name="Landwehr W."/>
            <person name="Schupp P."/>
            <person name="Wink J."/>
        </authorList>
    </citation>
    <scope>NUCLEOTIDE SEQUENCE [LARGE SCALE GENOMIC DNA]</scope>
    <source>
        <strain evidence="3">ASO4wet</strain>
    </source>
</reference>
<accession>A0A7T1WUS4</accession>
<dbReference type="KEGG" id="sbat:G4Z16_27380"/>
<organism evidence="2 3">
    <name type="scientific">Streptomyces bathyalis</name>
    <dbReference type="NCBI Taxonomy" id="2710756"/>
    <lineage>
        <taxon>Bacteria</taxon>
        <taxon>Bacillati</taxon>
        <taxon>Actinomycetota</taxon>
        <taxon>Actinomycetes</taxon>
        <taxon>Kitasatosporales</taxon>
        <taxon>Streptomycetaceae</taxon>
        <taxon>Streptomyces</taxon>
    </lineage>
</organism>
<evidence type="ECO:0000313" key="2">
    <source>
        <dbReference type="EMBL" id="QPP09522.1"/>
    </source>
</evidence>
<protein>
    <submittedName>
        <fullName evidence="2">Alkaline shock response membrane anchor protein AmaP</fullName>
    </submittedName>
</protein>
<keyword evidence="1" id="KW-0472">Membrane</keyword>
<keyword evidence="1" id="KW-0812">Transmembrane</keyword>
<dbReference type="AlphaFoldDB" id="A0A7T1WUS4"/>
<gene>
    <name evidence="2" type="primary">amaP</name>
    <name evidence="2" type="ORF">G4Z16_27380</name>
</gene>
<dbReference type="NCBIfam" id="NF033218">
    <property type="entry name" value="anchor_AmaP"/>
    <property type="match status" value="1"/>
</dbReference>
<feature type="transmembrane region" description="Helical" evidence="1">
    <location>
        <begin position="69"/>
        <end position="90"/>
    </location>
</feature>
<evidence type="ECO:0000313" key="3">
    <source>
        <dbReference type="Proteomes" id="UP000595046"/>
    </source>
</evidence>
<keyword evidence="1" id="KW-1133">Transmembrane helix</keyword>
<proteinExistence type="predicted"/>
<keyword evidence="3" id="KW-1185">Reference proteome</keyword>
<sequence>MDGVLRSVNRVVLAVAGVLLLALGLAVLVGGFDLPRHWHFSLPSGWPWTEPDDVLLSDADRTRWRAESWWWPAVLGGLAVLVILLLWWLLAQLRRRRLGEVLVESGEGEGALLRGRALSNVLEAEAASLPGVDKATVRLSGRRTAPRASVELLLAAHAEPGPVLARVTGEALEHARTSASLDGLPAEVRLRTVKHRPERVV</sequence>
<feature type="transmembrane region" description="Helical" evidence="1">
    <location>
        <begin position="12"/>
        <end position="32"/>
    </location>
</feature>
<name>A0A7T1WUS4_9ACTN</name>
<dbReference type="Proteomes" id="UP000595046">
    <property type="component" value="Chromosome"/>
</dbReference>
<dbReference type="RefSeq" id="WP_197353295.1">
    <property type="nucleotide sequence ID" value="NZ_CP048882.1"/>
</dbReference>
<dbReference type="EMBL" id="CP048882">
    <property type="protein sequence ID" value="QPP09522.1"/>
    <property type="molecule type" value="Genomic_DNA"/>
</dbReference>